<feature type="chain" id="PRO_5011669602" evidence="2">
    <location>
        <begin position="31"/>
        <end position="532"/>
    </location>
</feature>
<accession>A0A1I0SBC0</accession>
<dbReference type="EMBL" id="FOJG01000002">
    <property type="protein sequence ID" value="SEW53952.1"/>
    <property type="molecule type" value="Genomic_DNA"/>
</dbReference>
<feature type="domain" description="Calcineurin-like phosphoesterase" evidence="3">
    <location>
        <begin position="139"/>
        <end position="353"/>
    </location>
</feature>
<sequence length="532" mass="59655">MRQQKNSISHMKSILLAFLCLFAGLLPVQAQEVAAKKVSIAAKLIRGPYLQAAGTQQMLIRWRTDASARSRVFYGTSPDKLDQQADDANLVTEHKVLLTHLQPNTRYYYSIGDYKNVLQGNADNFFTTLPEAGKTDLYRIAALGDCGDGSTNQQLVKEQLIKYIGNNYLNAWILLGDNAYPNGTDAEYQSKFFNVYKDDLLKKYPLFPAPGNHDYHDTDISEAYAQLSHQTNYYQNFSMPSEGESGGVPSHSPSFYSFDIGNIHFLSLDSYGKEDSAYRLYDTTGPQVTWIKKDLAANKNKGWVIAYWHHPPYTMGSHNSDEEDELVHIRENFIQILERNGVDLVLNGHSHDYERSRLIKGHYGPVASFNPAKHNVSNSSGRYDGAPNSAPYVKDSVHNTGTVYVVSGSAGKLGGKQSIYPHHAMYFADQAHGGSSILEIQDNRLDLKWICADGIIRDQFTMMKNVNRNTEIRIKKGQPAVLTASFIGTYKWNNRTDNTRSITVTPTAAVTKYTVVDAYNNIKDTFTVYASK</sequence>
<dbReference type="AlphaFoldDB" id="A0A1I0SBC0"/>
<dbReference type="SUPFAM" id="SSF56300">
    <property type="entry name" value="Metallo-dependent phosphatases"/>
    <property type="match status" value="1"/>
</dbReference>
<organism evidence="5 6">
    <name type="scientific">Chitinophaga arvensicola</name>
    <dbReference type="NCBI Taxonomy" id="29529"/>
    <lineage>
        <taxon>Bacteria</taxon>
        <taxon>Pseudomonadati</taxon>
        <taxon>Bacteroidota</taxon>
        <taxon>Chitinophagia</taxon>
        <taxon>Chitinophagales</taxon>
        <taxon>Chitinophagaceae</taxon>
        <taxon>Chitinophaga</taxon>
    </lineage>
</organism>
<dbReference type="PANTHER" id="PTHR22953:SF153">
    <property type="entry name" value="PURPLE ACID PHOSPHATASE"/>
    <property type="match status" value="1"/>
</dbReference>
<dbReference type="PANTHER" id="PTHR22953">
    <property type="entry name" value="ACID PHOSPHATASE RELATED"/>
    <property type="match status" value="1"/>
</dbReference>
<dbReference type="Gene3D" id="3.60.21.10">
    <property type="match status" value="1"/>
</dbReference>
<dbReference type="Pfam" id="PF16656">
    <property type="entry name" value="Pur_ac_phosph_N"/>
    <property type="match status" value="1"/>
</dbReference>
<keyword evidence="6" id="KW-1185">Reference proteome</keyword>
<feature type="domain" description="Purple acid phosphatase N-terminal" evidence="4">
    <location>
        <begin position="50"/>
        <end position="119"/>
    </location>
</feature>
<evidence type="ECO:0000259" key="3">
    <source>
        <dbReference type="Pfam" id="PF00149"/>
    </source>
</evidence>
<evidence type="ECO:0000259" key="4">
    <source>
        <dbReference type="Pfam" id="PF16656"/>
    </source>
</evidence>
<dbReference type="InterPro" id="IPR004843">
    <property type="entry name" value="Calcineurin-like_PHP"/>
</dbReference>
<dbReference type="Proteomes" id="UP000199310">
    <property type="component" value="Unassembled WGS sequence"/>
</dbReference>
<name>A0A1I0SBC0_9BACT</name>
<dbReference type="GO" id="GO:0046872">
    <property type="term" value="F:metal ion binding"/>
    <property type="evidence" value="ECO:0007669"/>
    <property type="project" value="InterPro"/>
</dbReference>
<reference evidence="6" key="1">
    <citation type="submission" date="2016-10" db="EMBL/GenBank/DDBJ databases">
        <authorList>
            <person name="Varghese N."/>
            <person name="Submissions S."/>
        </authorList>
    </citation>
    <scope>NUCLEOTIDE SEQUENCE [LARGE SCALE GENOMIC DNA]</scope>
    <source>
        <strain evidence="6">DSM 3695</strain>
    </source>
</reference>
<evidence type="ECO:0000313" key="5">
    <source>
        <dbReference type="EMBL" id="SEW53952.1"/>
    </source>
</evidence>
<proteinExistence type="predicted"/>
<protein>
    <submittedName>
        <fullName evidence="5">Purple acid Phosphatase, N-terminal domain</fullName>
    </submittedName>
</protein>
<dbReference type="GO" id="GO:0003993">
    <property type="term" value="F:acid phosphatase activity"/>
    <property type="evidence" value="ECO:0007669"/>
    <property type="project" value="InterPro"/>
</dbReference>
<dbReference type="SUPFAM" id="SSF49363">
    <property type="entry name" value="Purple acid phosphatase, N-terminal domain"/>
    <property type="match status" value="1"/>
</dbReference>
<dbReference type="Gene3D" id="2.60.40.380">
    <property type="entry name" value="Purple acid phosphatase-like, N-terminal"/>
    <property type="match status" value="1"/>
</dbReference>
<dbReference type="InterPro" id="IPR039331">
    <property type="entry name" value="PAPs-like"/>
</dbReference>
<keyword evidence="1 2" id="KW-0732">Signal</keyword>
<dbReference type="InterPro" id="IPR015914">
    <property type="entry name" value="PAPs_N"/>
</dbReference>
<dbReference type="STRING" id="29529.SAMN04488122_5792"/>
<feature type="signal peptide" evidence="2">
    <location>
        <begin position="1"/>
        <end position="30"/>
    </location>
</feature>
<dbReference type="InterPro" id="IPR008963">
    <property type="entry name" value="Purple_acid_Pase-like_N"/>
</dbReference>
<evidence type="ECO:0000256" key="1">
    <source>
        <dbReference type="ARBA" id="ARBA00022729"/>
    </source>
</evidence>
<dbReference type="InterPro" id="IPR029052">
    <property type="entry name" value="Metallo-depent_PP-like"/>
</dbReference>
<evidence type="ECO:0000256" key="2">
    <source>
        <dbReference type="SAM" id="SignalP"/>
    </source>
</evidence>
<gene>
    <name evidence="5" type="ORF">SAMN04488122_5792</name>
</gene>
<evidence type="ECO:0000313" key="6">
    <source>
        <dbReference type="Proteomes" id="UP000199310"/>
    </source>
</evidence>
<dbReference type="Pfam" id="PF00149">
    <property type="entry name" value="Metallophos"/>
    <property type="match status" value="1"/>
</dbReference>